<reference evidence="2" key="1">
    <citation type="submission" date="2018-05" db="EMBL/GenBank/DDBJ databases">
        <authorList>
            <person name="Lanie J.A."/>
            <person name="Ng W.-L."/>
            <person name="Kazmierczak K.M."/>
            <person name="Andrzejewski T.M."/>
            <person name="Davidsen T.M."/>
            <person name="Wayne K.J."/>
            <person name="Tettelin H."/>
            <person name="Glass J.I."/>
            <person name="Rusch D."/>
            <person name="Podicherti R."/>
            <person name="Tsui H.-C.T."/>
            <person name="Winkler M.E."/>
        </authorList>
    </citation>
    <scope>NUCLEOTIDE SEQUENCE</scope>
</reference>
<proteinExistence type="predicted"/>
<dbReference type="SUPFAM" id="SSF55961">
    <property type="entry name" value="Bet v1-like"/>
    <property type="match status" value="1"/>
</dbReference>
<name>A0A382BD78_9ZZZZ</name>
<dbReference type="GO" id="GO:0051537">
    <property type="term" value="F:2 iron, 2 sulfur cluster binding"/>
    <property type="evidence" value="ECO:0007669"/>
    <property type="project" value="InterPro"/>
</dbReference>
<feature type="domain" description="Aromatic-ring-hydroxylating dioxygenase alpha subunit C-terminal" evidence="1">
    <location>
        <begin position="29"/>
        <end position="174"/>
    </location>
</feature>
<dbReference type="Gene3D" id="3.90.380.10">
    <property type="entry name" value="Naphthalene 1,2-dioxygenase Alpha Subunit, Chain A, domain 1"/>
    <property type="match status" value="1"/>
</dbReference>
<accession>A0A382BD78</accession>
<protein>
    <recommendedName>
        <fullName evidence="1">Aromatic-ring-hydroxylating dioxygenase alpha subunit C-terminal domain-containing protein</fullName>
    </recommendedName>
</protein>
<sequence>SAMAQDPRTISRVREKLGNAADARTVGAEMQREMLRDVVPSIADTIPDVELTSAIFLTLFPNYHPWGSFNSINYRFRPNGDNPDECVWECMFLQPIPEDGDYEPVKEIHWLGPDDDYTDAPELGMLVKVFNQDLRNLTHVYAGMKATAREHLRLADYNELKLRHFHELYEKWVGDL</sequence>
<dbReference type="AlphaFoldDB" id="A0A382BD78"/>
<dbReference type="GO" id="GO:0005506">
    <property type="term" value="F:iron ion binding"/>
    <property type="evidence" value="ECO:0007669"/>
    <property type="project" value="InterPro"/>
</dbReference>
<feature type="non-terminal residue" evidence="2">
    <location>
        <position position="1"/>
    </location>
</feature>
<dbReference type="InterPro" id="IPR015879">
    <property type="entry name" value="Ring_hydroxy_dOase_asu_C_dom"/>
</dbReference>
<dbReference type="Pfam" id="PF00848">
    <property type="entry name" value="Ring_hydroxyl_A"/>
    <property type="match status" value="1"/>
</dbReference>
<gene>
    <name evidence="2" type="ORF">METZ01_LOCUS164423</name>
</gene>
<evidence type="ECO:0000259" key="1">
    <source>
        <dbReference type="Pfam" id="PF00848"/>
    </source>
</evidence>
<dbReference type="EMBL" id="UINC01029216">
    <property type="protein sequence ID" value="SVB11569.1"/>
    <property type="molecule type" value="Genomic_DNA"/>
</dbReference>
<organism evidence="2">
    <name type="scientific">marine metagenome</name>
    <dbReference type="NCBI Taxonomy" id="408172"/>
    <lineage>
        <taxon>unclassified sequences</taxon>
        <taxon>metagenomes</taxon>
        <taxon>ecological metagenomes</taxon>
    </lineage>
</organism>
<evidence type="ECO:0000313" key="2">
    <source>
        <dbReference type="EMBL" id="SVB11569.1"/>
    </source>
</evidence>